<keyword evidence="1" id="KW-0812">Transmembrane</keyword>
<feature type="transmembrane region" description="Helical" evidence="1">
    <location>
        <begin position="768"/>
        <end position="789"/>
    </location>
</feature>
<organism evidence="2 3">
    <name type="scientific">Streptomyces fructofermentans</name>
    <dbReference type="NCBI Taxonomy" id="152141"/>
    <lineage>
        <taxon>Bacteria</taxon>
        <taxon>Bacillati</taxon>
        <taxon>Actinomycetota</taxon>
        <taxon>Actinomycetes</taxon>
        <taxon>Kitasatosporales</taxon>
        <taxon>Streptomycetaceae</taxon>
        <taxon>Streptomyces</taxon>
    </lineage>
</organism>
<feature type="transmembrane region" description="Helical" evidence="1">
    <location>
        <begin position="107"/>
        <end position="126"/>
    </location>
</feature>
<comment type="caution">
    <text evidence="2">The sequence shown here is derived from an EMBL/GenBank/DDBJ whole genome shotgun (WGS) entry which is preliminary data.</text>
</comment>
<feature type="transmembrane region" description="Helical" evidence="1">
    <location>
        <begin position="430"/>
        <end position="451"/>
    </location>
</feature>
<dbReference type="InterPro" id="IPR058062">
    <property type="entry name" value="SCO7613_C"/>
</dbReference>
<keyword evidence="1" id="KW-0472">Membrane</keyword>
<feature type="transmembrane region" description="Helical" evidence="1">
    <location>
        <begin position="743"/>
        <end position="761"/>
    </location>
</feature>
<feature type="transmembrane region" description="Helical" evidence="1">
    <location>
        <begin position="213"/>
        <end position="233"/>
    </location>
</feature>
<dbReference type="NCBIfam" id="NF047321">
    <property type="entry name" value="SCO7613_CTERM"/>
    <property type="match status" value="1"/>
</dbReference>
<feature type="transmembrane region" description="Helical" evidence="1">
    <location>
        <begin position="568"/>
        <end position="590"/>
    </location>
</feature>
<dbReference type="EMBL" id="BMWD01000004">
    <property type="protein sequence ID" value="GGX48665.1"/>
    <property type="molecule type" value="Genomic_DNA"/>
</dbReference>
<sequence length="833" mass="82841">MPRGVTGTTLAGMTNIPPPAEELRLLDHELRQLDARRSQLLVRRAWLLGVLQAAAVPAAPAPRGRRPEAGAPGVQNVLLVLGGVLLTVAAVAFTLVSWGHLGITGRALVLGAVTAAALAVPVPLLARGLRSTAESVAGLGLALTALDAYVLHEVAFPEVDGTAYAAAATALLAVLWGAYGISSGALRLPLPAATAAAQLPLLLWVAAADAGEHTITAALLVTAAFDTVVALRVSARSVRVVASVGAYGAGALGALAAGLLSWDAAGPSAAARAAALLLLAAAVATAASWAGSERGAAPWLALTGGLLTVAAAGGVLRAALPGAWTVPACLAVGVALLAARSERLPTAVRRGLRWASGAVQALAVVWALPLVTVVVLGPAAWAARVWSGAPADAREAAVAAGSWPTGTETGPLVLAAVAAVLVLSSRGAPYRAWALGGAAAAAWTAVLAVPATLELPYAAALSAEGVLVAAALASAVYASVSRAGRAPEAERAGGEGGASSPGGGRVPFLLALPRGAAVLAATATAVATSVHLAVLALAAETPTLVVLAVLTVLFATAGVLLGDEPRAITAAASLAYAAALACAAGGSLGLAPHHTALLVLAVPVAAALLAARLGDGTPGRAVEVTGAAAALPAVGLAVQDPPVLALVLALCGVIAAGTAVRPDRRWAGHAAAALFVLAAWVRLASWEVGAPEAYTLPVTVPALVVGFVRRRRDGRASSWTAYGPGLSVTLVPSLLAAWGDPHWLRPLLLGAGALAVTLVGVRHRLRAPIVIGGGVLVLVALHELAPYIAQVAGALPRWVPPALAGLLLLALGATYEQRLRDARRVRDVLGRMN</sequence>
<reference evidence="2" key="1">
    <citation type="journal article" date="2014" name="Int. J. Syst. Evol. Microbiol.">
        <title>Complete genome sequence of Corynebacterium casei LMG S-19264T (=DSM 44701T), isolated from a smear-ripened cheese.</title>
        <authorList>
            <consortium name="US DOE Joint Genome Institute (JGI-PGF)"/>
            <person name="Walter F."/>
            <person name="Albersmeier A."/>
            <person name="Kalinowski J."/>
            <person name="Ruckert C."/>
        </authorList>
    </citation>
    <scope>NUCLEOTIDE SEQUENCE</scope>
    <source>
        <strain evidence="2">JCM 4956</strain>
    </source>
</reference>
<protein>
    <submittedName>
        <fullName evidence="2">Uncharacterized protein</fullName>
    </submittedName>
</protein>
<feature type="transmembrane region" description="Helical" evidence="1">
    <location>
        <begin position="720"/>
        <end position="737"/>
    </location>
</feature>
<reference evidence="2" key="2">
    <citation type="submission" date="2020-09" db="EMBL/GenBank/DDBJ databases">
        <authorList>
            <person name="Sun Q."/>
            <person name="Ohkuma M."/>
        </authorList>
    </citation>
    <scope>NUCLEOTIDE SEQUENCE</scope>
    <source>
        <strain evidence="2">JCM 4956</strain>
    </source>
</reference>
<feature type="transmembrane region" description="Helical" evidence="1">
    <location>
        <begin position="795"/>
        <end position="815"/>
    </location>
</feature>
<feature type="transmembrane region" description="Helical" evidence="1">
    <location>
        <begin position="76"/>
        <end position="101"/>
    </location>
</feature>
<proteinExistence type="predicted"/>
<feature type="transmembrane region" description="Helical" evidence="1">
    <location>
        <begin position="667"/>
        <end position="685"/>
    </location>
</feature>
<evidence type="ECO:0000313" key="3">
    <source>
        <dbReference type="Proteomes" id="UP000645555"/>
    </source>
</evidence>
<feature type="transmembrane region" description="Helical" evidence="1">
    <location>
        <begin position="240"/>
        <end position="262"/>
    </location>
</feature>
<feature type="transmembrane region" description="Helical" evidence="1">
    <location>
        <begin position="691"/>
        <end position="708"/>
    </location>
</feature>
<feature type="transmembrane region" description="Helical" evidence="1">
    <location>
        <begin position="133"/>
        <end position="151"/>
    </location>
</feature>
<feature type="transmembrane region" description="Helical" evidence="1">
    <location>
        <begin position="596"/>
        <end position="614"/>
    </location>
</feature>
<feature type="transmembrane region" description="Helical" evidence="1">
    <location>
        <begin position="188"/>
        <end position="207"/>
    </location>
</feature>
<feature type="transmembrane region" description="Helical" evidence="1">
    <location>
        <begin position="361"/>
        <end position="383"/>
    </location>
</feature>
<feature type="transmembrane region" description="Helical" evidence="1">
    <location>
        <begin position="644"/>
        <end position="660"/>
    </location>
</feature>
<gene>
    <name evidence="2" type="ORF">GCM10010515_14540</name>
</gene>
<dbReference type="AlphaFoldDB" id="A0A918N8J9"/>
<feature type="transmembrane region" description="Helical" evidence="1">
    <location>
        <begin position="515"/>
        <end position="538"/>
    </location>
</feature>
<feature type="transmembrane region" description="Helical" evidence="1">
    <location>
        <begin position="322"/>
        <end position="340"/>
    </location>
</feature>
<feature type="transmembrane region" description="Helical" evidence="1">
    <location>
        <begin position="163"/>
        <end position="181"/>
    </location>
</feature>
<feature type="transmembrane region" description="Helical" evidence="1">
    <location>
        <begin position="403"/>
        <end position="423"/>
    </location>
</feature>
<feature type="transmembrane region" description="Helical" evidence="1">
    <location>
        <begin position="544"/>
        <end position="561"/>
    </location>
</feature>
<keyword evidence="1" id="KW-1133">Transmembrane helix</keyword>
<evidence type="ECO:0000256" key="1">
    <source>
        <dbReference type="SAM" id="Phobius"/>
    </source>
</evidence>
<name>A0A918N8J9_9ACTN</name>
<feature type="transmembrane region" description="Helical" evidence="1">
    <location>
        <begin position="268"/>
        <end position="290"/>
    </location>
</feature>
<dbReference type="Proteomes" id="UP000645555">
    <property type="component" value="Unassembled WGS sequence"/>
</dbReference>
<keyword evidence="3" id="KW-1185">Reference proteome</keyword>
<accession>A0A918N8J9</accession>
<feature type="transmembrane region" description="Helical" evidence="1">
    <location>
        <begin position="297"/>
        <end position="316"/>
    </location>
</feature>
<evidence type="ECO:0000313" key="2">
    <source>
        <dbReference type="EMBL" id="GGX48665.1"/>
    </source>
</evidence>